<evidence type="ECO:0000313" key="9">
    <source>
        <dbReference type="EMBL" id="RHF06998.1"/>
    </source>
</evidence>
<dbReference type="Proteomes" id="UP000283765">
    <property type="component" value="Unassembled WGS sequence"/>
</dbReference>
<dbReference type="EMBL" id="QSHU01000029">
    <property type="protein sequence ID" value="RHC35312.1"/>
    <property type="molecule type" value="Genomic_DNA"/>
</dbReference>
<reference evidence="3" key="4">
    <citation type="submission" date="2023-01" db="EMBL/GenBank/DDBJ databases">
        <title>Human gut microbiome strain richness.</title>
        <authorList>
            <person name="Chen-Liaw A."/>
        </authorList>
    </citation>
    <scope>NUCLEOTIDE SEQUENCE</scope>
    <source>
        <strain evidence="3">1001283st1_D2_1001283B150209_150212</strain>
    </source>
</reference>
<dbReference type="EMBL" id="QSKY01000003">
    <property type="protein sequence ID" value="RHF06998.1"/>
    <property type="molecule type" value="Genomic_DNA"/>
</dbReference>
<dbReference type="GeneID" id="61433751"/>
<dbReference type="EMBL" id="QRXR01000031">
    <property type="protein sequence ID" value="RGU20155.1"/>
    <property type="molecule type" value="Genomic_DNA"/>
</dbReference>
<dbReference type="Proteomes" id="UP001212823">
    <property type="component" value="Unassembled WGS sequence"/>
</dbReference>
<evidence type="ECO:0000256" key="1">
    <source>
        <dbReference type="SAM" id="SignalP"/>
    </source>
</evidence>
<evidence type="ECO:0000313" key="12">
    <source>
        <dbReference type="Proteomes" id="UP000283501"/>
    </source>
</evidence>
<accession>A0A173VMQ3</accession>
<dbReference type="Proteomes" id="UP000286104">
    <property type="component" value="Unassembled WGS sequence"/>
</dbReference>
<sequence length="143" mass="15087">MKKKEIVTLALTTALLMTAHAVPASAASNAPESMSQTGSIQTITPRWESTNVVVPSISISGKQISVSVYISPKKSTTSSVGTLYLEKKVGNGWTPVTSWSIDGTGSVSITKTYTGTMGITYRTRVVVTTGVDKIDATSTERTV</sequence>
<evidence type="ECO:0000313" key="10">
    <source>
        <dbReference type="Proteomes" id="UP000095673"/>
    </source>
</evidence>
<gene>
    <name evidence="9" type="ORF">DW703_03265</name>
    <name evidence="8" type="ORF">DW848_15015</name>
    <name evidence="7" type="ORF">DW967_15035</name>
    <name evidence="6" type="ORF">DWW89_14220</name>
    <name evidence="5" type="ORF">DXD13_10250</name>
    <name evidence="2" type="ORF">ERS852580_03270</name>
    <name evidence="4" type="ORF">GKE07_06930</name>
    <name evidence="3" type="ORF">PNE45_14755</name>
</gene>
<dbReference type="Proteomes" id="UP000283721">
    <property type="component" value="Unassembled WGS sequence"/>
</dbReference>
<dbReference type="AlphaFoldDB" id="A0A173VMQ3"/>
<evidence type="ECO:0000313" key="4">
    <source>
        <dbReference type="EMBL" id="MSC59941.1"/>
    </source>
</evidence>
<evidence type="ECO:0000313" key="11">
    <source>
        <dbReference type="Proteomes" id="UP000261052"/>
    </source>
</evidence>
<dbReference type="Proteomes" id="UP000283501">
    <property type="component" value="Unassembled WGS sequence"/>
</dbReference>
<evidence type="ECO:0000313" key="15">
    <source>
        <dbReference type="Proteomes" id="UP000286104"/>
    </source>
</evidence>
<evidence type="ECO:0000313" key="13">
    <source>
        <dbReference type="Proteomes" id="UP000283721"/>
    </source>
</evidence>
<name>A0A173VMQ3_9FIRM</name>
<dbReference type="OrthoDB" id="2065231at2"/>
<evidence type="ECO:0000313" key="7">
    <source>
        <dbReference type="EMBL" id="RGZ88401.1"/>
    </source>
</evidence>
<dbReference type="RefSeq" id="WP_005602881.1">
    <property type="nucleotide sequence ID" value="NZ_CYXM01000023.1"/>
</dbReference>
<evidence type="ECO:0000313" key="5">
    <source>
        <dbReference type="EMBL" id="RGK42038.1"/>
    </source>
</evidence>
<dbReference type="Proteomes" id="UP000095673">
    <property type="component" value="Unassembled WGS sequence"/>
</dbReference>
<reference evidence="4 16" key="3">
    <citation type="journal article" date="2019" name="Nat. Med.">
        <title>A library of human gut bacterial isolates paired with longitudinal multiomics data enables mechanistic microbiome research.</title>
        <authorList>
            <person name="Poyet M."/>
            <person name="Groussin M."/>
            <person name="Gibbons S.M."/>
            <person name="Avila-Pacheco J."/>
            <person name="Jiang X."/>
            <person name="Kearney S.M."/>
            <person name="Perrotta A.R."/>
            <person name="Berdy B."/>
            <person name="Zhao S."/>
            <person name="Lieberman T.D."/>
            <person name="Swanson P.K."/>
            <person name="Smith M."/>
            <person name="Roesemann S."/>
            <person name="Alexander J.E."/>
            <person name="Rich S.A."/>
            <person name="Livny J."/>
            <person name="Vlamakis H."/>
            <person name="Clish C."/>
            <person name="Bullock K."/>
            <person name="Deik A."/>
            <person name="Scott J."/>
            <person name="Pierce K.A."/>
            <person name="Xavier R.J."/>
            <person name="Alm E.J."/>
        </authorList>
    </citation>
    <scope>NUCLEOTIDE SEQUENCE [LARGE SCALE GENOMIC DNA]</scope>
    <source>
        <strain evidence="4 16">BIOML-A11</strain>
    </source>
</reference>
<reference evidence="11 12" key="2">
    <citation type="submission" date="2018-08" db="EMBL/GenBank/DDBJ databases">
        <title>A genome reference for cultivated species of the human gut microbiota.</title>
        <authorList>
            <person name="Zou Y."/>
            <person name="Xue W."/>
            <person name="Luo G."/>
        </authorList>
    </citation>
    <scope>NUCLEOTIDE SEQUENCE [LARGE SCALE GENOMIC DNA]</scope>
    <source>
        <strain evidence="6 14">AF17-27</strain>
        <strain evidence="9 12">AM26-2LB</strain>
        <strain evidence="8 15">AM36-3AA</strain>
        <strain evidence="7 13">AM47-6BH</strain>
        <strain evidence="5 11">TF11-15AC</strain>
    </source>
</reference>
<feature type="chain" id="PRO_5042332618" evidence="1">
    <location>
        <begin position="27"/>
        <end position="143"/>
    </location>
</feature>
<evidence type="ECO:0000313" key="8">
    <source>
        <dbReference type="EMBL" id="RHC35312.1"/>
    </source>
</evidence>
<dbReference type="EMBL" id="CYXM01000023">
    <property type="protein sequence ID" value="CUN28481.1"/>
    <property type="molecule type" value="Genomic_DNA"/>
</dbReference>
<organism evidence="2 10">
    <name type="scientific">Agathobacter rectalis</name>
    <dbReference type="NCBI Taxonomy" id="39491"/>
    <lineage>
        <taxon>Bacteria</taxon>
        <taxon>Bacillati</taxon>
        <taxon>Bacillota</taxon>
        <taxon>Clostridia</taxon>
        <taxon>Lachnospirales</taxon>
        <taxon>Lachnospiraceae</taxon>
        <taxon>Agathobacter</taxon>
    </lineage>
</organism>
<protein>
    <submittedName>
        <fullName evidence="3">Cell agglutination protein Mam3</fullName>
    </submittedName>
</protein>
<evidence type="ECO:0000313" key="14">
    <source>
        <dbReference type="Proteomes" id="UP000283765"/>
    </source>
</evidence>
<evidence type="ECO:0000313" key="6">
    <source>
        <dbReference type="EMBL" id="RGU20155.1"/>
    </source>
</evidence>
<feature type="signal peptide" evidence="1">
    <location>
        <begin position="1"/>
        <end position="26"/>
    </location>
</feature>
<dbReference type="Proteomes" id="UP000261052">
    <property type="component" value="Unassembled WGS sequence"/>
</dbReference>
<evidence type="ECO:0000313" key="16">
    <source>
        <dbReference type="Proteomes" id="UP000479563"/>
    </source>
</evidence>
<dbReference type="EMBL" id="QSQP01000012">
    <property type="protein sequence ID" value="RGK42038.1"/>
    <property type="molecule type" value="Genomic_DNA"/>
</dbReference>
<evidence type="ECO:0000313" key="3">
    <source>
        <dbReference type="EMBL" id="MDB8019269.1"/>
    </source>
</evidence>
<dbReference type="EMBL" id="WKQP01000009">
    <property type="protein sequence ID" value="MSC59941.1"/>
    <property type="molecule type" value="Genomic_DNA"/>
</dbReference>
<keyword evidence="1" id="KW-0732">Signal</keyword>
<proteinExistence type="predicted"/>
<reference evidence="2 10" key="1">
    <citation type="submission" date="2015-09" db="EMBL/GenBank/DDBJ databases">
        <authorList>
            <consortium name="Pathogen Informatics"/>
        </authorList>
    </citation>
    <scope>NUCLEOTIDE SEQUENCE [LARGE SCALE GENOMIC DNA]</scope>
    <source>
        <strain evidence="2 10">2789STDY5834968</strain>
    </source>
</reference>
<dbReference type="EMBL" id="QSES01000038">
    <property type="protein sequence ID" value="RGZ88401.1"/>
    <property type="molecule type" value="Genomic_DNA"/>
</dbReference>
<dbReference type="Proteomes" id="UP000479563">
    <property type="component" value="Unassembled WGS sequence"/>
</dbReference>
<dbReference type="EMBL" id="JAQLYE010000043">
    <property type="protein sequence ID" value="MDB8019269.1"/>
    <property type="molecule type" value="Genomic_DNA"/>
</dbReference>
<evidence type="ECO:0000313" key="2">
    <source>
        <dbReference type="EMBL" id="CUN28481.1"/>
    </source>
</evidence>